<dbReference type="InterPro" id="IPR054388">
    <property type="entry name" value="Tle1-like_C"/>
</dbReference>
<feature type="domain" description="T6SS Phospholipase effector Tle1-like catalytic" evidence="2">
    <location>
        <begin position="267"/>
        <end position="408"/>
    </location>
</feature>
<evidence type="ECO:0000313" key="4">
    <source>
        <dbReference type="EMBL" id="MDH1056818.1"/>
    </source>
</evidence>
<feature type="region of interest" description="Disordered" evidence="1">
    <location>
        <begin position="339"/>
        <end position="362"/>
    </location>
</feature>
<proteinExistence type="predicted"/>
<evidence type="ECO:0000259" key="3">
    <source>
        <dbReference type="Pfam" id="PF22137"/>
    </source>
</evidence>
<dbReference type="Proteomes" id="UP001158730">
    <property type="component" value="Unassembled WGS sequence"/>
</dbReference>
<dbReference type="Pfam" id="PF22137">
    <property type="entry name" value="T6SS_Tle1-like_C"/>
    <property type="match status" value="1"/>
</dbReference>
<evidence type="ECO:0000256" key="1">
    <source>
        <dbReference type="SAM" id="MobiDB-lite"/>
    </source>
</evidence>
<dbReference type="PANTHER" id="PTHR33840:SF1">
    <property type="entry name" value="TLE1 PHOSPHOLIPASE DOMAIN-CONTAINING PROTEIN"/>
    <property type="match status" value="1"/>
</dbReference>
<evidence type="ECO:0000259" key="2">
    <source>
        <dbReference type="Pfam" id="PF09994"/>
    </source>
</evidence>
<name>A0AA42SU99_AQUAC</name>
<sequence length="883" mass="97987">MPNAMTQGSAGKVNALIAPSFKNGLPESPQAVMTNLGKREKDQNQAISHARHQTLQNGHATSSQTCCQSLHLSLFFDGTNNNMHADEREPLSTSNIARLYHATLDHSGSNGTKKYFSYYCPGVGTVFPDIEEHEPSQFGLIGAAGGESRINWGLIQIIDALRQALGGSKMGVSEVRRLVSEMSTALLTPELISNGKRNREQALRPKIDQLEAALLARKEQQTKPEILSLRLYVYGFSRGAAEARTFCNWLLELVRKPGANGEPEYRFADLPISIEFLGIFDTVAAVGLADSFPFAAGHMSWADGTMRLPDEDTRLPEDQRFLNRCVHLVSAHEQRASFPLDSIRRRPRGEDGEPDKSQSSSYRANSVEYVYPGMHSDVGGGYPAKDQGKAMQEELLLSQITLHHMYREAFASGAPLLVPKEMISKDASDREPNLAMLDISKREFSISPMLIERFNAWQAKAGKEAPLEEIVERETELITGWRIDRYHNGLNGSSFYENVKRQPDESEAVWDARTRLHAHKLDEKKRERNGEKFVSCAERLQANRALAEGDCSSYSKFDEDIRTVGGLGEYQKLEIEKAYEPTLDNRQLQGAAAEFSRDYRGDWKPVEDDRGFLSGVIDSLSGVIYLINEEDEATQFKSIHTDGTAWYHKLFVDKGKVAPGYESLVALFDDHVHDSRAWFMNSSGFAPREVWTDYFRYRLVHFDQESNKSLTPLLTAGRVIGLAIAVGSIGLAVKRRDPRYLLGLMLPTLGVPVIRGKLPMPNSQSLPQVSAFDPLTGIAYPMMEGIDHLRAYTREPGTVLRQVQAMPLPQPLTEQTATSPELKKIFQAAQAAKAVADAKEGNPMGLIDVVAGQLSDAEQPDKTKSPGWLDMAGDMVGNKLGIG</sequence>
<dbReference type="EMBL" id="JAOBYN010000020">
    <property type="protein sequence ID" value="MDH1056818.1"/>
    <property type="molecule type" value="Genomic_DNA"/>
</dbReference>
<reference evidence="4" key="1">
    <citation type="submission" date="2022-09" db="EMBL/GenBank/DDBJ databases">
        <title>Intensive care unit water sources are persistently colonized with multi-drug resistant bacteria and are the site of extensive horizontal gene transfer of antibiotic resistance genes.</title>
        <authorList>
            <person name="Diorio-Toth L."/>
        </authorList>
    </citation>
    <scope>NUCLEOTIDE SEQUENCE</scope>
    <source>
        <strain evidence="4">GD03990</strain>
    </source>
</reference>
<gene>
    <name evidence="4" type="ORF">N5C05_18920</name>
</gene>
<comment type="caution">
    <text evidence="4">The sequence shown here is derived from an EMBL/GenBank/DDBJ whole genome shotgun (WGS) entry which is preliminary data.</text>
</comment>
<feature type="domain" description="T6SS Phospholipase effector Tle1-like C-terminal" evidence="3">
    <location>
        <begin position="450"/>
        <end position="822"/>
    </location>
</feature>
<dbReference type="InterPro" id="IPR018712">
    <property type="entry name" value="Tle1-like_cat"/>
</dbReference>
<protein>
    <submittedName>
        <fullName evidence="4">DUF2235 domain-containing protein</fullName>
    </submittedName>
</protein>
<dbReference type="Pfam" id="PF09994">
    <property type="entry name" value="T6SS_Tle1-like_cat"/>
    <property type="match status" value="1"/>
</dbReference>
<organism evidence="4 5">
    <name type="scientific">Aquipseudomonas alcaligenes</name>
    <name type="common">Pseudomonas alcaligenes</name>
    <dbReference type="NCBI Taxonomy" id="43263"/>
    <lineage>
        <taxon>Bacteria</taxon>
        <taxon>Pseudomonadati</taxon>
        <taxon>Pseudomonadota</taxon>
        <taxon>Gammaproteobacteria</taxon>
        <taxon>Pseudomonadales</taxon>
        <taxon>Pseudomonadaceae</taxon>
        <taxon>Aquipseudomonas</taxon>
    </lineage>
</organism>
<dbReference type="RefSeq" id="WP_280055080.1">
    <property type="nucleotide sequence ID" value="NZ_JAOBYN010000020.1"/>
</dbReference>
<dbReference type="AlphaFoldDB" id="A0AA42SU99"/>
<accession>A0AA42SU99</accession>
<evidence type="ECO:0000313" key="5">
    <source>
        <dbReference type="Proteomes" id="UP001158730"/>
    </source>
</evidence>
<feature type="compositionally biased region" description="Basic and acidic residues" evidence="1">
    <location>
        <begin position="342"/>
        <end position="356"/>
    </location>
</feature>
<dbReference type="PANTHER" id="PTHR33840">
    <property type="match status" value="1"/>
</dbReference>